<evidence type="ECO:0000256" key="1">
    <source>
        <dbReference type="ARBA" id="ARBA00003408"/>
    </source>
</evidence>
<dbReference type="PANTHER" id="PTHR43298:SF2">
    <property type="entry name" value="FMN_FAD EXPORTER YEEO-RELATED"/>
    <property type="match status" value="1"/>
</dbReference>
<feature type="transmembrane region" description="Helical" evidence="6">
    <location>
        <begin position="133"/>
        <end position="154"/>
    </location>
</feature>
<dbReference type="PATRIC" id="fig|59750.3.peg.4433"/>
<feature type="transmembrane region" description="Helical" evidence="6">
    <location>
        <begin position="423"/>
        <end position="444"/>
    </location>
</feature>
<dbReference type="GO" id="GO:0042910">
    <property type="term" value="F:xenobiotic transmembrane transporter activity"/>
    <property type="evidence" value="ECO:0007669"/>
    <property type="project" value="InterPro"/>
</dbReference>
<keyword evidence="6" id="KW-0812">Transmembrane</keyword>
<feature type="transmembrane region" description="Helical" evidence="6">
    <location>
        <begin position="396"/>
        <end position="417"/>
    </location>
</feature>
<evidence type="ECO:0000313" key="8">
    <source>
        <dbReference type="Proteomes" id="UP000070612"/>
    </source>
</evidence>
<feature type="transmembrane region" description="Helical" evidence="6">
    <location>
        <begin position="100"/>
        <end position="121"/>
    </location>
</feature>
<organism evidence="7 8">
    <name type="scientific">Mycolicibacterium wolinskyi</name>
    <dbReference type="NCBI Taxonomy" id="59750"/>
    <lineage>
        <taxon>Bacteria</taxon>
        <taxon>Bacillati</taxon>
        <taxon>Actinomycetota</taxon>
        <taxon>Actinomycetes</taxon>
        <taxon>Mycobacteriales</taxon>
        <taxon>Mycobacteriaceae</taxon>
        <taxon>Mycolicibacterium</taxon>
    </lineage>
</organism>
<evidence type="ECO:0000256" key="4">
    <source>
        <dbReference type="ARBA" id="ARBA00022448"/>
    </source>
</evidence>
<comment type="similarity">
    <text evidence="2">Belongs to the multi antimicrobial extrusion (MATE) (TC 2.A.66.1) family.</text>
</comment>
<evidence type="ECO:0000256" key="2">
    <source>
        <dbReference type="ARBA" id="ARBA00010199"/>
    </source>
</evidence>
<dbReference type="Pfam" id="PF01554">
    <property type="entry name" value="MatE"/>
    <property type="match status" value="2"/>
</dbReference>
<dbReference type="AlphaFoldDB" id="A0A132PRS6"/>
<gene>
    <name evidence="7" type="ORF">AFM11_06205</name>
</gene>
<evidence type="ECO:0000256" key="5">
    <source>
        <dbReference type="ARBA" id="ARBA00031636"/>
    </source>
</evidence>
<dbReference type="GO" id="GO:0005886">
    <property type="term" value="C:plasma membrane"/>
    <property type="evidence" value="ECO:0007669"/>
    <property type="project" value="TreeGrafter"/>
</dbReference>
<keyword evidence="4" id="KW-0813">Transport</keyword>
<dbReference type="EMBL" id="LGTW01000003">
    <property type="protein sequence ID" value="KWX25020.1"/>
    <property type="molecule type" value="Genomic_DNA"/>
</dbReference>
<dbReference type="Proteomes" id="UP000070612">
    <property type="component" value="Unassembled WGS sequence"/>
</dbReference>
<proteinExistence type="inferred from homology"/>
<feature type="transmembrane region" description="Helical" evidence="6">
    <location>
        <begin position="199"/>
        <end position="219"/>
    </location>
</feature>
<feature type="transmembrane region" description="Helical" evidence="6">
    <location>
        <begin position="321"/>
        <end position="342"/>
    </location>
</feature>
<feature type="transmembrane region" description="Helical" evidence="6">
    <location>
        <begin position="261"/>
        <end position="283"/>
    </location>
</feature>
<keyword evidence="6" id="KW-1133">Transmembrane helix</keyword>
<evidence type="ECO:0000256" key="3">
    <source>
        <dbReference type="ARBA" id="ARBA00020268"/>
    </source>
</evidence>
<comment type="caution">
    <text evidence="7">The sequence shown here is derived from an EMBL/GenBank/DDBJ whole genome shotgun (WGS) entry which is preliminary data.</text>
</comment>
<dbReference type="NCBIfam" id="TIGR00797">
    <property type="entry name" value="matE"/>
    <property type="match status" value="1"/>
</dbReference>
<comment type="function">
    <text evidence="1">Multidrug efflux pump.</text>
</comment>
<evidence type="ECO:0000256" key="6">
    <source>
        <dbReference type="SAM" id="Phobius"/>
    </source>
</evidence>
<dbReference type="CDD" id="cd13131">
    <property type="entry name" value="MATE_NorM_like"/>
    <property type="match status" value="1"/>
</dbReference>
<keyword evidence="8" id="KW-1185">Reference proteome</keyword>
<dbReference type="PANTHER" id="PTHR43298">
    <property type="entry name" value="MULTIDRUG RESISTANCE PROTEIN NORM-RELATED"/>
    <property type="match status" value="1"/>
</dbReference>
<dbReference type="GO" id="GO:0015297">
    <property type="term" value="F:antiporter activity"/>
    <property type="evidence" value="ECO:0007669"/>
    <property type="project" value="InterPro"/>
</dbReference>
<dbReference type="InterPro" id="IPR050222">
    <property type="entry name" value="MATE_MdtK"/>
</dbReference>
<dbReference type="STRING" id="59750.AWC31_29470"/>
<dbReference type="InterPro" id="IPR002528">
    <property type="entry name" value="MATE_fam"/>
</dbReference>
<reference evidence="7 8" key="1">
    <citation type="submission" date="2015-07" db="EMBL/GenBank/DDBJ databases">
        <title>A draft genome sequence of Mycobacterium wolinskyi.</title>
        <authorList>
            <person name="de Man T.J."/>
            <person name="Perry K.A."/>
            <person name="Coulliette A.D."/>
            <person name="Jensen B."/>
            <person name="Toney N.C."/>
            <person name="Limbago B.M."/>
            <person name="Noble-Wang J."/>
        </authorList>
    </citation>
    <scope>NUCLEOTIDE SEQUENCE [LARGE SCALE GENOMIC DNA]</scope>
    <source>
        <strain evidence="7 8">CDC_01</strain>
    </source>
</reference>
<name>A0A132PRS6_9MYCO</name>
<feature type="transmembrane region" description="Helical" evidence="6">
    <location>
        <begin position="32"/>
        <end position="53"/>
    </location>
</feature>
<feature type="transmembrane region" description="Helical" evidence="6">
    <location>
        <begin position="166"/>
        <end position="187"/>
    </location>
</feature>
<feature type="transmembrane region" description="Helical" evidence="6">
    <location>
        <begin position="357"/>
        <end position="375"/>
    </location>
</feature>
<evidence type="ECO:0000313" key="7">
    <source>
        <dbReference type="EMBL" id="KWX25020.1"/>
    </source>
</evidence>
<dbReference type="RefSeq" id="WP_067845233.1">
    <property type="nucleotide sequence ID" value="NZ_LGTW01000003.1"/>
</dbReference>
<keyword evidence="6" id="KW-0472">Membrane</keyword>
<sequence length="453" mass="46598">MTVAATGRELTRLAGPIALTQLAQVALTTTDLVMMGPLGVAALAAGGLSITLFNQLRTMGVGLLTSVGNLVSAAASRSERDQTTAQASGDETRDLVRASFLVATVAGVVGGLALIGLGYLLRWLGQDAAVLDGTLPMLAALAPGLVPCLWFQVVRQFTVGMRRPKALLLITLASVALNVALNAALIYGPGPLPEMGLAGIGAATSLVYLLTFVAFTAMVRADPELAPYFSVAVHRAPLPAVKQILRLGIPIAGTYGSEAGLFSVTAVVIGTFGAPALAAHSVVNQLSYIVFQVSVGISHGASILVSRLVELGEAAQSRLIAWLAYGQGAAVAAVVALIYLAIPTEVLGLFMDTGDRAALVIAMALLAVAAFQQFVDSAQNIGIGLLRGLHDTSSSFVITIVGYWVVGFPVGLLLAYVADLEAVGMWLGLSAGLTTAAVLLLIVFRRRFAAAVG</sequence>
<protein>
    <recommendedName>
        <fullName evidence="3">Probable multidrug resistance protein NorM</fullName>
    </recommendedName>
    <alternativeName>
        <fullName evidence="5">Multidrug-efflux transporter</fullName>
    </alternativeName>
</protein>
<accession>A0A132PRS6</accession>
<feature type="transmembrane region" description="Helical" evidence="6">
    <location>
        <begin position="289"/>
        <end position="309"/>
    </location>
</feature>